<dbReference type="Pfam" id="PF02720">
    <property type="entry name" value="DUF222"/>
    <property type="match status" value="2"/>
</dbReference>
<comment type="similarity">
    <text evidence="1">Belongs to the Rv1128c/1148c/1588c/1702c/1945/3466 family.</text>
</comment>
<name>A0A7K3WDC5_9ACTN</name>
<dbReference type="CDD" id="cd00085">
    <property type="entry name" value="HNHc"/>
    <property type="match status" value="1"/>
</dbReference>
<dbReference type="Gene3D" id="1.10.30.50">
    <property type="match status" value="1"/>
</dbReference>
<dbReference type="InterPro" id="IPR003870">
    <property type="entry name" value="DUF222"/>
</dbReference>
<dbReference type="Proteomes" id="UP000470470">
    <property type="component" value="Unassembled WGS sequence"/>
</dbReference>
<feature type="region of interest" description="Disordered" evidence="2">
    <location>
        <begin position="157"/>
        <end position="186"/>
    </location>
</feature>
<feature type="region of interest" description="Disordered" evidence="2">
    <location>
        <begin position="253"/>
        <end position="331"/>
    </location>
</feature>
<protein>
    <submittedName>
        <fullName evidence="4">DUF222 domain-containing protein</fullName>
    </submittedName>
</protein>
<evidence type="ECO:0000313" key="5">
    <source>
        <dbReference type="Proteomes" id="UP000470470"/>
    </source>
</evidence>
<feature type="compositionally biased region" description="Low complexity" evidence="2">
    <location>
        <begin position="547"/>
        <end position="560"/>
    </location>
</feature>
<evidence type="ECO:0000256" key="2">
    <source>
        <dbReference type="SAM" id="MobiDB-lite"/>
    </source>
</evidence>
<gene>
    <name evidence="4" type="ORF">G1H19_07945</name>
</gene>
<dbReference type="RefSeq" id="WP_152729828.1">
    <property type="nucleotide sequence ID" value="NZ_JAABOZ010000002.1"/>
</dbReference>
<evidence type="ECO:0000313" key="4">
    <source>
        <dbReference type="EMBL" id="NEL53929.1"/>
    </source>
</evidence>
<dbReference type="SMART" id="SM00507">
    <property type="entry name" value="HNHc"/>
    <property type="match status" value="1"/>
</dbReference>
<reference evidence="4 5" key="1">
    <citation type="submission" date="2020-02" db="EMBL/GenBank/DDBJ databases">
        <title>The whole genome sequence of CPCC 205119.</title>
        <authorList>
            <person name="Jiang Z."/>
        </authorList>
    </citation>
    <scope>NUCLEOTIDE SEQUENCE [LARGE SCALE GENOMIC DNA]</scope>
    <source>
        <strain evidence="4 5">CPCC 205119</strain>
    </source>
</reference>
<evidence type="ECO:0000259" key="3">
    <source>
        <dbReference type="SMART" id="SM00507"/>
    </source>
</evidence>
<dbReference type="AlphaFoldDB" id="A0A7K3WDC5"/>
<feature type="region of interest" description="Disordered" evidence="2">
    <location>
        <begin position="514"/>
        <end position="568"/>
    </location>
</feature>
<dbReference type="Pfam" id="PF01844">
    <property type="entry name" value="HNH"/>
    <property type="match status" value="1"/>
</dbReference>
<sequence length="618" mass="65113">MFDTSAAASSVVAVDDTFGGRPRPVGELAEEIVTGAVRLSAATASWLRLVAEFDRREGWAGHGVRSCAHWLAWQCGLEPGTAREHVRTARALCRLPVLSGAFAAGRVSYSKVRALTRIAEPGSEAELLEFARHATAAQVERVVRGWRRVDANTAAGAAAAAGGIGDPGVGRDGDAGTGGGAGGGAAVRRRPEVFEHHWDADGMLSLRVRMPAEDGAELLAAIESLVERSARRDRAAARQAAAGQVAGRAAAERAAADRTAATPTAADRADARGEAADEPVDHRSSLTGQPGPVDAFPQERGGEQSGPVDASLRERGGEQSGPVETSLRGRRAEQRCSALRLLARAAADADRRAGDPPRREVVVHVDAAVLAEDTAAGRAHVLGGPALTAAQVRRLACQASIVAIVERDGEVLAQGRRHRYATRAQRRALLARDGGCARPGCEETRVERLHAHHLRPWRLGGRTDVSAMVLLCDTDHGLAHDEDLRMTRHRGQLVVTTPAGERVWGPADTAFDDGLTGVTSLGRRPTTRPVPDPTGAVTARSDAATDQVSGSGQGSVQEQGPAPSADVLPLRLRPGVLDDLLPSPVAADPTGPGGERMDLHHVLWVLMTHRDVIRRRVA</sequence>
<dbReference type="GO" id="GO:0004519">
    <property type="term" value="F:endonuclease activity"/>
    <property type="evidence" value="ECO:0007669"/>
    <property type="project" value="InterPro"/>
</dbReference>
<evidence type="ECO:0000256" key="1">
    <source>
        <dbReference type="ARBA" id="ARBA00023450"/>
    </source>
</evidence>
<keyword evidence="5" id="KW-1185">Reference proteome</keyword>
<accession>A0A7K3WDC5</accession>
<dbReference type="InterPro" id="IPR003615">
    <property type="entry name" value="HNH_nuc"/>
</dbReference>
<dbReference type="GO" id="GO:0003676">
    <property type="term" value="F:nucleic acid binding"/>
    <property type="evidence" value="ECO:0007669"/>
    <property type="project" value="InterPro"/>
</dbReference>
<feature type="compositionally biased region" description="Low complexity" evidence="2">
    <location>
        <begin position="257"/>
        <end position="266"/>
    </location>
</feature>
<dbReference type="GO" id="GO:0008270">
    <property type="term" value="F:zinc ion binding"/>
    <property type="evidence" value="ECO:0007669"/>
    <property type="project" value="InterPro"/>
</dbReference>
<feature type="compositionally biased region" description="Gly residues" evidence="2">
    <location>
        <begin position="175"/>
        <end position="185"/>
    </location>
</feature>
<dbReference type="EMBL" id="JAAGWK010000010">
    <property type="protein sequence ID" value="NEL53929.1"/>
    <property type="molecule type" value="Genomic_DNA"/>
</dbReference>
<feature type="domain" description="HNH nuclease" evidence="3">
    <location>
        <begin position="424"/>
        <end position="477"/>
    </location>
</feature>
<comment type="caution">
    <text evidence="4">The sequence shown here is derived from an EMBL/GenBank/DDBJ whole genome shotgun (WGS) entry which is preliminary data.</text>
</comment>
<feature type="compositionally biased region" description="Basic and acidic residues" evidence="2">
    <location>
        <begin position="267"/>
        <end position="284"/>
    </location>
</feature>
<organism evidence="4 5">
    <name type="scientific">Goekera deserti</name>
    <dbReference type="NCBI Taxonomy" id="2497753"/>
    <lineage>
        <taxon>Bacteria</taxon>
        <taxon>Bacillati</taxon>
        <taxon>Actinomycetota</taxon>
        <taxon>Actinomycetes</taxon>
        <taxon>Geodermatophilales</taxon>
        <taxon>Geodermatophilaceae</taxon>
        <taxon>Goekera</taxon>
    </lineage>
</organism>
<proteinExistence type="inferred from homology"/>
<dbReference type="InterPro" id="IPR002711">
    <property type="entry name" value="HNH"/>
</dbReference>